<keyword evidence="3" id="KW-0862">Zinc</keyword>
<dbReference type="Proteomes" id="UP001548590">
    <property type="component" value="Unassembled WGS sequence"/>
</dbReference>
<reference evidence="5 6" key="1">
    <citation type="submission" date="2024-07" db="EMBL/GenBank/DDBJ databases">
        <title>Uliginosibacterium paludis KCTC:42655.</title>
        <authorList>
            <person name="Kim M.K."/>
        </authorList>
    </citation>
    <scope>NUCLEOTIDE SEQUENCE [LARGE SCALE GENOMIC DNA]</scope>
    <source>
        <strain evidence="5 6">KCTC 42655</strain>
    </source>
</reference>
<evidence type="ECO:0000313" key="6">
    <source>
        <dbReference type="Proteomes" id="UP001548590"/>
    </source>
</evidence>
<dbReference type="PANTHER" id="PTHR28620:SF1">
    <property type="entry name" value="CENP-V_GFA DOMAIN-CONTAINING PROTEIN"/>
    <property type="match status" value="1"/>
</dbReference>
<organism evidence="5 6">
    <name type="scientific">Uliginosibacterium paludis</name>
    <dbReference type="NCBI Taxonomy" id="1615952"/>
    <lineage>
        <taxon>Bacteria</taxon>
        <taxon>Pseudomonadati</taxon>
        <taxon>Pseudomonadota</taxon>
        <taxon>Betaproteobacteria</taxon>
        <taxon>Rhodocyclales</taxon>
        <taxon>Zoogloeaceae</taxon>
        <taxon>Uliginosibacterium</taxon>
    </lineage>
</organism>
<name>A0ABV2CP87_9RHOO</name>
<evidence type="ECO:0000313" key="5">
    <source>
        <dbReference type="EMBL" id="MET1489719.1"/>
    </source>
</evidence>
<accession>A0ABV2CP87</accession>
<gene>
    <name evidence="5" type="ORF">ABVT11_07755</name>
</gene>
<dbReference type="Pfam" id="PF04828">
    <property type="entry name" value="GFA"/>
    <property type="match status" value="1"/>
</dbReference>
<sequence>MKYRGSCHCGAVAFEAEMEVAKAMVCNCSICQRKGALMAFVPASAFRLLTPEDAMSTYTFNRHVIRHRFCKVCGIHAFGEGTLPDGRHMMAINLRCVDGIEPDSLAVEHYNGRALPLEA</sequence>
<dbReference type="EMBL" id="JBEWLZ010000003">
    <property type="protein sequence ID" value="MET1489719.1"/>
    <property type="molecule type" value="Genomic_DNA"/>
</dbReference>
<dbReference type="PANTHER" id="PTHR28620">
    <property type="entry name" value="CENTROMERE PROTEIN V"/>
    <property type="match status" value="1"/>
</dbReference>
<comment type="similarity">
    <text evidence="1">Belongs to the Gfa family.</text>
</comment>
<evidence type="ECO:0000256" key="3">
    <source>
        <dbReference type="ARBA" id="ARBA00022833"/>
    </source>
</evidence>
<proteinExistence type="inferred from homology"/>
<keyword evidence="2" id="KW-0479">Metal-binding</keyword>
<dbReference type="PROSITE" id="PS51891">
    <property type="entry name" value="CENP_V_GFA"/>
    <property type="match status" value="1"/>
</dbReference>
<keyword evidence="6" id="KW-1185">Reference proteome</keyword>
<dbReference type="InterPro" id="IPR011057">
    <property type="entry name" value="Mss4-like_sf"/>
</dbReference>
<evidence type="ECO:0000256" key="2">
    <source>
        <dbReference type="ARBA" id="ARBA00022723"/>
    </source>
</evidence>
<feature type="domain" description="CENP-V/GFA" evidence="4">
    <location>
        <begin position="3"/>
        <end position="111"/>
    </location>
</feature>
<dbReference type="InterPro" id="IPR006913">
    <property type="entry name" value="CENP-V/GFA"/>
</dbReference>
<comment type="caution">
    <text evidence="5">The sequence shown here is derived from an EMBL/GenBank/DDBJ whole genome shotgun (WGS) entry which is preliminary data.</text>
</comment>
<protein>
    <submittedName>
        <fullName evidence="5">GFA family protein</fullName>
    </submittedName>
</protein>
<dbReference type="Gene3D" id="2.170.150.70">
    <property type="match status" value="1"/>
</dbReference>
<dbReference type="InterPro" id="IPR052355">
    <property type="entry name" value="CENP-V-like"/>
</dbReference>
<dbReference type="SUPFAM" id="SSF51316">
    <property type="entry name" value="Mss4-like"/>
    <property type="match status" value="1"/>
</dbReference>
<dbReference type="RefSeq" id="WP_345925004.1">
    <property type="nucleotide sequence ID" value="NZ_JBDIVF010000002.1"/>
</dbReference>
<evidence type="ECO:0000259" key="4">
    <source>
        <dbReference type="PROSITE" id="PS51891"/>
    </source>
</evidence>
<evidence type="ECO:0000256" key="1">
    <source>
        <dbReference type="ARBA" id="ARBA00005495"/>
    </source>
</evidence>